<dbReference type="KEGG" id="ame:412949"/>
<evidence type="ECO:0000256" key="9">
    <source>
        <dbReference type="ARBA" id="ARBA00023170"/>
    </source>
</evidence>
<evidence type="ECO:0000256" key="11">
    <source>
        <dbReference type="ARBA" id="ARBA00023286"/>
    </source>
</evidence>
<evidence type="ECO:0000256" key="1">
    <source>
        <dbReference type="ARBA" id="ARBA00004651"/>
    </source>
</evidence>
<dbReference type="SUPFAM" id="SSF81324">
    <property type="entry name" value="Voltage-gated potassium channels"/>
    <property type="match status" value="1"/>
</dbReference>
<evidence type="ECO:0000256" key="5">
    <source>
        <dbReference type="ARBA" id="ARBA00022692"/>
    </source>
</evidence>
<evidence type="ECO:0000256" key="3">
    <source>
        <dbReference type="ARBA" id="ARBA00022448"/>
    </source>
</evidence>
<evidence type="ECO:0000256" key="6">
    <source>
        <dbReference type="ARBA" id="ARBA00022989"/>
    </source>
</evidence>
<evidence type="ECO:0000313" key="21">
    <source>
        <dbReference type="RefSeq" id="XP_026301993.1"/>
    </source>
</evidence>
<accession>A0A8B8HD84</accession>
<reference evidence="19" key="1">
    <citation type="submission" date="2021-01" db="UniProtKB">
        <authorList>
            <consortium name="EnsemblMetazoa"/>
        </authorList>
    </citation>
    <scope>IDENTIFICATION</scope>
    <source>
        <strain evidence="19">DH4</strain>
    </source>
</reference>
<evidence type="ECO:0000259" key="18">
    <source>
        <dbReference type="SMART" id="SM00918"/>
    </source>
</evidence>
<evidence type="ECO:0000256" key="10">
    <source>
        <dbReference type="ARBA" id="ARBA00023180"/>
    </source>
</evidence>
<keyword evidence="7" id="KW-0406">Ion transport</keyword>
<protein>
    <submittedName>
        <fullName evidence="21 22">Ionotropic receptor 25a</fullName>
    </submittedName>
</protein>
<keyword evidence="3" id="KW-0813">Transport</keyword>
<dbReference type="Gene3D" id="1.10.287.70">
    <property type="match status" value="1"/>
</dbReference>
<keyword evidence="15" id="KW-1015">Disulfide bond</keyword>
<dbReference type="Pfam" id="PF10613">
    <property type="entry name" value="Lig_chan-Glu_bd"/>
    <property type="match status" value="1"/>
</dbReference>
<evidence type="ECO:0000256" key="12">
    <source>
        <dbReference type="ARBA" id="ARBA00023303"/>
    </source>
</evidence>
<dbReference type="Gene3D" id="3.40.190.10">
    <property type="entry name" value="Periplasmic binding protein-like II"/>
    <property type="match status" value="2"/>
</dbReference>
<dbReference type="SMART" id="SM00079">
    <property type="entry name" value="PBPe"/>
    <property type="match status" value="1"/>
</dbReference>
<dbReference type="Gene3D" id="3.40.50.2300">
    <property type="match status" value="2"/>
</dbReference>
<dbReference type="RefSeq" id="XP_026301993.1">
    <property type="nucleotide sequence ID" value="XM_026446208.1"/>
</dbReference>
<evidence type="ECO:0000256" key="15">
    <source>
        <dbReference type="PIRSR" id="PIRSR601508-3"/>
    </source>
</evidence>
<dbReference type="CDD" id="cd13717">
    <property type="entry name" value="PBP2_iGluR_putative"/>
    <property type="match status" value="1"/>
</dbReference>
<evidence type="ECO:0000256" key="16">
    <source>
        <dbReference type="SAM" id="Phobius"/>
    </source>
</evidence>
<accession>A0A7M7SSA1</accession>
<feature type="transmembrane region" description="Helical" evidence="16">
    <location>
        <begin position="561"/>
        <end position="580"/>
    </location>
</feature>
<dbReference type="RefSeq" id="XP_026301995.1">
    <property type="nucleotide sequence ID" value="XM_026446210.1"/>
</dbReference>
<feature type="disulfide bond" evidence="15">
    <location>
        <begin position="94"/>
        <end position="346"/>
    </location>
</feature>
<dbReference type="GO" id="GO:0015276">
    <property type="term" value="F:ligand-gated monoatomic ion channel activity"/>
    <property type="evidence" value="ECO:0007669"/>
    <property type="project" value="InterPro"/>
</dbReference>
<comment type="similarity">
    <text evidence="2">Belongs to the glutamate-gated ion channel (TC 1.A.10.1) family.</text>
</comment>
<name>A0A7M7SS65_APIME</name>
<evidence type="ECO:0000256" key="13">
    <source>
        <dbReference type="PIRSR" id="PIRSR601508-1"/>
    </source>
</evidence>
<feature type="transmembrane region" description="Helical" evidence="16">
    <location>
        <begin position="636"/>
        <end position="657"/>
    </location>
</feature>
<keyword evidence="20" id="KW-1185">Reference proteome</keyword>
<evidence type="ECO:0000259" key="17">
    <source>
        <dbReference type="SMART" id="SM00079"/>
    </source>
</evidence>
<dbReference type="SUPFAM" id="SSF53850">
    <property type="entry name" value="Periplasmic binding protein-like II"/>
    <property type="match status" value="1"/>
</dbReference>
<dbReference type="Proteomes" id="UP000005203">
    <property type="component" value="Linkage group LG1"/>
</dbReference>
<keyword evidence="9 21" id="KW-0675">Receptor</keyword>
<dbReference type="AlphaFoldDB" id="A0A7M7SS65"/>
<feature type="binding site" evidence="13">
    <location>
        <position position="687"/>
    </location>
    <ligand>
        <name>L-glutamate</name>
        <dbReference type="ChEBI" id="CHEBI:29985"/>
    </ligand>
</feature>
<dbReference type="PANTHER" id="PTHR18966">
    <property type="entry name" value="IONOTROPIC GLUTAMATE RECEPTOR"/>
    <property type="match status" value="1"/>
</dbReference>
<dbReference type="EnsemblMetazoa" id="XM_026446208">
    <property type="protein sequence ID" value="XP_026301993"/>
    <property type="gene ID" value="LOC412949"/>
</dbReference>
<dbReference type="Pfam" id="PF00060">
    <property type="entry name" value="Lig_chan"/>
    <property type="match status" value="1"/>
</dbReference>
<dbReference type="InterPro" id="IPR028082">
    <property type="entry name" value="Peripla_BP_I"/>
</dbReference>
<dbReference type="FunFam" id="3.40.190.10:FF:000024">
    <property type="entry name" value="Glutamate receptor, ionotropic, delta 1"/>
    <property type="match status" value="1"/>
</dbReference>
<keyword evidence="12" id="KW-0407">Ion channel</keyword>
<keyword evidence="5 16" id="KW-0812">Transmembrane</keyword>
<dbReference type="SUPFAM" id="SSF53822">
    <property type="entry name" value="Periplasmic binding protein-like I"/>
    <property type="match status" value="1"/>
</dbReference>
<feature type="binding site" evidence="13">
    <location>
        <position position="522"/>
    </location>
    <ligand>
        <name>L-glutamate</name>
        <dbReference type="ChEBI" id="CHEBI:29985"/>
    </ligand>
</feature>
<dbReference type="GeneID" id="412949"/>
<feature type="transmembrane region" description="Helical" evidence="16">
    <location>
        <begin position="856"/>
        <end position="880"/>
    </location>
</feature>
<evidence type="ECO:0000256" key="4">
    <source>
        <dbReference type="ARBA" id="ARBA00022475"/>
    </source>
</evidence>
<proteinExistence type="inferred from homology"/>
<keyword evidence="4" id="KW-1003">Cell membrane</keyword>
<evidence type="ECO:0000256" key="8">
    <source>
        <dbReference type="ARBA" id="ARBA00023136"/>
    </source>
</evidence>
<feature type="binding site" evidence="13">
    <location>
        <position position="771"/>
    </location>
    <ligand>
        <name>L-glutamate</name>
        <dbReference type="ChEBI" id="CHEBI:29985"/>
    </ligand>
</feature>
<keyword evidence="11" id="KW-1071">Ligand-gated ion channel</keyword>
<evidence type="ECO:0000313" key="19">
    <source>
        <dbReference type="EnsemblMetazoa" id="XP_026301993"/>
    </source>
</evidence>
<evidence type="ECO:0000256" key="7">
    <source>
        <dbReference type="ARBA" id="ARBA00023065"/>
    </source>
</evidence>
<dbReference type="SMART" id="SM00918">
    <property type="entry name" value="Lig_chan-Glu_bd"/>
    <property type="match status" value="1"/>
</dbReference>
<dbReference type="InterPro" id="IPR001508">
    <property type="entry name" value="Iono_Glu_rcpt_met"/>
</dbReference>
<feature type="site" description="Crucial to convey clamshell closure to channel opening" evidence="14">
    <location>
        <position position="666"/>
    </location>
</feature>
<accession>A0A8B8HE46</accession>
<keyword evidence="8 16" id="KW-0472">Membrane</keyword>
<dbReference type="FunFam" id="1.10.287.70:FF:000080">
    <property type="entry name" value="Glutamate receptor ionotropic, kainate"/>
    <property type="match status" value="1"/>
</dbReference>
<organism evidence="19">
    <name type="scientific">Apis mellifera</name>
    <name type="common">Honeybee</name>
    <dbReference type="NCBI Taxonomy" id="7460"/>
    <lineage>
        <taxon>Eukaryota</taxon>
        <taxon>Metazoa</taxon>
        <taxon>Ecdysozoa</taxon>
        <taxon>Arthropoda</taxon>
        <taxon>Hexapoda</taxon>
        <taxon>Insecta</taxon>
        <taxon>Pterygota</taxon>
        <taxon>Neoptera</taxon>
        <taxon>Endopterygota</taxon>
        <taxon>Hymenoptera</taxon>
        <taxon>Apocrita</taxon>
        <taxon>Aculeata</taxon>
        <taxon>Apoidea</taxon>
        <taxon>Anthophila</taxon>
        <taxon>Apidae</taxon>
        <taxon>Apis</taxon>
    </lineage>
</organism>
<evidence type="ECO:0000313" key="20">
    <source>
        <dbReference type="Proteomes" id="UP000005203"/>
    </source>
</evidence>
<dbReference type="InterPro" id="IPR015683">
    <property type="entry name" value="Ionotropic_Glu_rcpt"/>
</dbReference>
<reference evidence="20" key="3">
    <citation type="submission" date="2025-05" db="UniProtKB">
        <authorList>
            <consortium name="RefSeq"/>
        </authorList>
    </citation>
    <scope>NUCLEOTIDE SEQUENCE [LARGE SCALE GENOMIC DNA]</scope>
    <source>
        <strain evidence="20 22">DH4</strain>
        <tissue evidence="22">Whole body</tissue>
    </source>
</reference>
<sequence length="927" mass="106905">MRFVEFTIATCWLLGLCGRFVIIYGQRSVASNRESGKTRSVNIFIINDEANKVANQSITTALETIKENYPNHLGNVWSVQVNESDINNTLDRVCNNWDSAVEKGGAEVPDLVIDTTTAGLAAKISNSFTAALGIPTLSAQYGQVGDLQYWRKLSLDQQDYLIQVMPPTDLIPEVIRQLSIQLNITNAAILYDYNFVMDHKYKSLLLNVPTRHVINETSQQIIEMKRQLLRLRDLDIVNYFILGNENTISIALEAADALNFTDKKYGWFLLTPDINIWPRCECRDISVLFMKPEFDRRNNSDSVEFSLPKPILLSAFYYDMIRLAVLAMKSALDDGEWPMEPRHITCDEYNNTNTPERKLNFFGKLKDAYKNMTPTYAGIKWGSRNGEHQAKFVMSVHLVTIKDGVVSNTVDSGSWNASISSPLQLTNNDVMNTTAVKSYRVVTVIHPPFVMYNEEKNEYYGFCIDLLNEIKKTVGFQYEIRETDDKKYGSLNLDGSWDGMMRELIEKRADIALGSLWVTAERERVVDFTVPYYDLVGLSIMMLKTKTTTSLFKFLTVLENEVWFCILAAYLFTSVLLWIFDRWSPYSYQNNREKYKNDDEKREFNLRECFWFCMTSLTPQGGGEAPKNLSGRLVAATWWLFGFIIIASYTANLAAFLTVSRLEIPIETLEDLSKQYKIQYAPVINSSAYIYFKRMANIEWKFYEIWKEMSLNDSLSDVERANLAVWDYPVSDKYTKMLQAMEEAGFPASTEEALRRVRRLDSNNEFAYIEDSTTIKYLTMTNCDLIQVGEDFSRKPYAIAVQRGSPLKDQFNNAILILLNKRKLEKLKDKWWKKNPNKKDCDAENSQSDGISIHNIGGVFVVIFLGIIFACFTLAFEYWYYRHRTKITKIDRNNAMKNKITQVKPLRFNLQPAPTHAFQSVHFRPRF</sequence>
<dbReference type="CTD" id="33683"/>
<dbReference type="GO" id="GO:0005886">
    <property type="term" value="C:plasma membrane"/>
    <property type="evidence" value="ECO:0007669"/>
    <property type="project" value="UniProtKB-SubCell"/>
</dbReference>
<evidence type="ECO:0000313" key="22">
    <source>
        <dbReference type="RefSeq" id="XP_026301995.1"/>
    </source>
</evidence>
<accession>A0A7M7SS65</accession>
<feature type="disulfide bond" evidence="15">
    <location>
        <begin position="783"/>
        <end position="841"/>
    </location>
</feature>
<dbReference type="OrthoDB" id="5984008at2759"/>
<gene>
    <name evidence="21 22" type="primary">LOC412949</name>
</gene>
<feature type="domain" description="Ionotropic glutamate receptor C-terminal" evidence="17">
    <location>
        <begin position="438"/>
        <end position="834"/>
    </location>
</feature>
<feature type="site" description="Interaction with the cone snail toxin Con-ikot-ikot" evidence="14">
    <location>
        <position position="693"/>
    </location>
</feature>
<feature type="domain" description="Ionotropic glutamate receptor L-glutamate and glycine-binding" evidence="18">
    <location>
        <begin position="448"/>
        <end position="506"/>
    </location>
</feature>
<reference evidence="21" key="2">
    <citation type="submission" date="2025-04" db="UniProtKB">
        <authorList>
            <consortium name="RefSeq"/>
        </authorList>
    </citation>
    <scope>IDENTIFICATION</scope>
    <source>
        <strain evidence="21">DH4</strain>
        <tissue evidence="21">Whole body</tissue>
    </source>
</reference>
<dbReference type="EnsemblMetazoa" id="XM_026446210">
    <property type="protein sequence ID" value="XP_026301995"/>
    <property type="gene ID" value="LOC412949"/>
</dbReference>
<dbReference type="GO" id="GO:0038023">
    <property type="term" value="F:signaling receptor activity"/>
    <property type="evidence" value="ECO:0007669"/>
    <property type="project" value="InterPro"/>
</dbReference>
<evidence type="ECO:0000256" key="14">
    <source>
        <dbReference type="PIRSR" id="PIRSR601508-2"/>
    </source>
</evidence>
<keyword evidence="10" id="KW-0325">Glycoprotein</keyword>
<comment type="subcellular location">
    <subcellularLocation>
        <location evidence="1">Cell membrane</location>
        <topology evidence="1">Multi-pass membrane protein</topology>
    </subcellularLocation>
</comment>
<dbReference type="InterPro" id="IPR001320">
    <property type="entry name" value="Iontro_rcpt_C"/>
</dbReference>
<dbReference type="InterPro" id="IPR019594">
    <property type="entry name" value="Glu/Gly-bd"/>
</dbReference>
<keyword evidence="6 16" id="KW-1133">Transmembrane helix</keyword>
<dbReference type="PRINTS" id="PR00177">
    <property type="entry name" value="NMDARECEPTOR"/>
</dbReference>
<evidence type="ECO:0000256" key="2">
    <source>
        <dbReference type="ARBA" id="ARBA00008685"/>
    </source>
</evidence>
<dbReference type="SMR" id="A0A7M7SS65"/>